<comment type="caution">
    <text evidence="1">The sequence shown here is derived from an EMBL/GenBank/DDBJ whole genome shotgun (WGS) entry which is preliminary data.</text>
</comment>
<dbReference type="EMBL" id="CM045758">
    <property type="protein sequence ID" value="KAI8030307.1"/>
    <property type="molecule type" value="Genomic_DNA"/>
</dbReference>
<gene>
    <name evidence="1" type="ORF">LOK49_LG01G01713</name>
</gene>
<dbReference type="Proteomes" id="UP001060215">
    <property type="component" value="Chromosome 1"/>
</dbReference>
<accession>A0ACC0IY09</accession>
<evidence type="ECO:0000313" key="1">
    <source>
        <dbReference type="EMBL" id="KAI8030307.1"/>
    </source>
</evidence>
<organism evidence="1 2">
    <name type="scientific">Camellia lanceoleosa</name>
    <dbReference type="NCBI Taxonomy" id="1840588"/>
    <lineage>
        <taxon>Eukaryota</taxon>
        <taxon>Viridiplantae</taxon>
        <taxon>Streptophyta</taxon>
        <taxon>Embryophyta</taxon>
        <taxon>Tracheophyta</taxon>
        <taxon>Spermatophyta</taxon>
        <taxon>Magnoliopsida</taxon>
        <taxon>eudicotyledons</taxon>
        <taxon>Gunneridae</taxon>
        <taxon>Pentapetalae</taxon>
        <taxon>asterids</taxon>
        <taxon>Ericales</taxon>
        <taxon>Theaceae</taxon>
        <taxon>Camellia</taxon>
    </lineage>
</organism>
<keyword evidence="2" id="KW-1185">Reference proteome</keyword>
<reference evidence="1 2" key="1">
    <citation type="journal article" date="2022" name="Plant J.">
        <title>Chromosome-level genome of Camellia lanceoleosa provides a valuable resource for understanding genome evolution and self-incompatibility.</title>
        <authorList>
            <person name="Gong W."/>
            <person name="Xiao S."/>
            <person name="Wang L."/>
            <person name="Liao Z."/>
            <person name="Chang Y."/>
            <person name="Mo W."/>
            <person name="Hu G."/>
            <person name="Li W."/>
            <person name="Zhao G."/>
            <person name="Zhu H."/>
            <person name="Hu X."/>
            <person name="Ji K."/>
            <person name="Xiang X."/>
            <person name="Song Q."/>
            <person name="Yuan D."/>
            <person name="Jin S."/>
            <person name="Zhang L."/>
        </authorList>
    </citation>
    <scope>NUCLEOTIDE SEQUENCE [LARGE SCALE GENOMIC DNA]</scope>
    <source>
        <strain evidence="1">SQ_2022a</strain>
    </source>
</reference>
<protein>
    <submittedName>
        <fullName evidence="1">Protein BOBBER 1</fullName>
    </submittedName>
</protein>
<sequence length="150" mass="16898">MSPRLENMEDSAEDENKTGGKRAPNKGKGLDLNNYSWVQSVQEVTINIPVPPGTKSRFIACEIKKNHLKVGLKGHPPIIDGKLFQSVKVEDCIWSLEDQKSISVLLTKQNQMEWWKCRVKGGPELDTQKVEPENNKLSDLDRETPSTGKK</sequence>
<proteinExistence type="predicted"/>
<name>A0ACC0IY09_9ERIC</name>
<evidence type="ECO:0000313" key="2">
    <source>
        <dbReference type="Proteomes" id="UP001060215"/>
    </source>
</evidence>